<dbReference type="Proteomes" id="UP000001979">
    <property type="component" value="Chromosome"/>
</dbReference>
<evidence type="ECO:0000313" key="3">
    <source>
        <dbReference type="Proteomes" id="UP000001979"/>
    </source>
</evidence>
<dbReference type="Pfam" id="PF13749">
    <property type="entry name" value="HATPase_c_4"/>
    <property type="match status" value="1"/>
</dbReference>
<dbReference type="PANTHER" id="PTHR30595:SF6">
    <property type="entry name" value="SCHLAFEN ALBA-2 DOMAIN-CONTAINING PROTEIN"/>
    <property type="match status" value="1"/>
</dbReference>
<organism evidence="2 3">
    <name type="scientific">Methanococcoides burtonii (strain DSM 6242 / NBRC 107633 / OCM 468 / ACE-M)</name>
    <dbReference type="NCBI Taxonomy" id="259564"/>
    <lineage>
        <taxon>Archaea</taxon>
        <taxon>Methanobacteriati</taxon>
        <taxon>Methanobacteriota</taxon>
        <taxon>Stenosarchaea group</taxon>
        <taxon>Methanomicrobia</taxon>
        <taxon>Methanosarcinales</taxon>
        <taxon>Methanosarcinaceae</taxon>
        <taxon>Methanococcoides</taxon>
    </lineage>
</organism>
<dbReference type="Gene3D" id="3.30.565.60">
    <property type="match status" value="1"/>
</dbReference>
<dbReference type="InterPro" id="IPR038475">
    <property type="entry name" value="RecG_C_sf"/>
</dbReference>
<dbReference type="RefSeq" id="WP_011498627.1">
    <property type="nucleotide sequence ID" value="NC_007955.1"/>
</dbReference>
<dbReference type="InterPro" id="IPR011991">
    <property type="entry name" value="ArsR-like_HTH"/>
</dbReference>
<gene>
    <name evidence="2" type="ordered locus">Mbur_0482</name>
</gene>
<keyword evidence="3" id="KW-1185">Reference proteome</keyword>
<dbReference type="OrthoDB" id="114576at2157"/>
<dbReference type="Gene3D" id="1.10.10.10">
    <property type="entry name" value="Winged helix-like DNA-binding domain superfamily/Winged helix DNA-binding domain"/>
    <property type="match status" value="1"/>
</dbReference>
<dbReference type="InterPro" id="IPR007421">
    <property type="entry name" value="Schlafen_AlbA_2_dom"/>
</dbReference>
<dbReference type="SUPFAM" id="SSF46785">
    <property type="entry name" value="Winged helix' DNA-binding domain"/>
    <property type="match status" value="1"/>
</dbReference>
<dbReference type="Pfam" id="PF13412">
    <property type="entry name" value="HTH_24"/>
    <property type="match status" value="1"/>
</dbReference>
<dbReference type="STRING" id="259564.Mbur_0482"/>
<reference evidence="3" key="1">
    <citation type="journal article" date="2009" name="ISME J.">
        <title>The genome sequence of the psychrophilic archaeon, Methanococcoides burtonii: the role of genome evolution in cold adaptation.</title>
        <authorList>
            <person name="Allen M.A."/>
            <person name="Lauro F.M."/>
            <person name="Williams T.J."/>
            <person name="Burg D."/>
            <person name="Siddiqui K.S."/>
            <person name="De Francisci D."/>
            <person name="Chong K.W."/>
            <person name="Pilak O."/>
            <person name="Chew H.H."/>
            <person name="De Maere M.Z."/>
            <person name="Ting L."/>
            <person name="Katrib M."/>
            <person name="Ng C."/>
            <person name="Sowers K.R."/>
            <person name="Galperin M.Y."/>
            <person name="Anderson I.J."/>
            <person name="Ivanova N."/>
            <person name="Dalin E."/>
            <person name="Martinez M."/>
            <person name="Lapidus A."/>
            <person name="Hauser L."/>
            <person name="Land M."/>
            <person name="Thomas T."/>
            <person name="Cavicchioli R."/>
        </authorList>
    </citation>
    <scope>NUCLEOTIDE SEQUENCE [LARGE SCALE GENOMIC DNA]</scope>
    <source>
        <strain evidence="3">DSM 6242 / NBRC 107633 / OCM 468 / ACE-M</strain>
    </source>
</reference>
<dbReference type="InterPro" id="IPR038461">
    <property type="entry name" value="Schlafen_AlbA_2_dom_sf"/>
</dbReference>
<feature type="domain" description="Schlafen AlbA-2" evidence="1">
    <location>
        <begin position="14"/>
        <end position="131"/>
    </location>
</feature>
<dbReference type="KEGG" id="mbu:Mbur_0482"/>
<dbReference type="EMBL" id="CP000300">
    <property type="protein sequence ID" value="ABE51465.1"/>
    <property type="molecule type" value="Genomic_DNA"/>
</dbReference>
<dbReference type="HOGENOM" id="CLU_024970_0_1_2"/>
<sequence>MDKTKLFNRLDDLEWEDFEVKEAKSSIPKSSFETVSAFSNTNGGWLVFGVEQLNKDFEITGVEDAERIEQNFTTALRGDKFNQKIRVKSTKYDFDGKIVLAFYVPASEQKPVYFNSRKNTFIRTGSGDQRATDVEIDAMYRDSSFGLKDKELTGFTIDDLDERTISDYRTYLENVNPEHRYNKLSMKELLEKLQVVVDGRITIGGLLVFGNEDNINRMLTDFRIDYLEIMGTSYSDAPTRYNYRLYEEENLFRFYFSIFERLMKKIDLPFTLRPDGFATDNQPQLTAIREALVNLLMHSDYFSPMKPRIRVFLDRIEFLNPGSLPKDIESIMKEDFTMPRNPIITRIFRVIKLSENAGSGFDKMFTGWKSYYETEPVVSNDIDFYKITFPLVKDTISDKASEEMSEKTRGKTREKTREKILDIMSQTPKITTAELAELTGITAKGVEWHIKKLKDEGLLKRIGADKGGMWEVVNR</sequence>
<dbReference type="PANTHER" id="PTHR30595">
    <property type="entry name" value="GLPR-RELATED TRANSCRIPTIONAL REPRESSOR"/>
    <property type="match status" value="1"/>
</dbReference>
<proteinExistence type="predicted"/>
<dbReference type="Gene3D" id="3.30.950.30">
    <property type="entry name" value="Schlafen, AAA domain"/>
    <property type="match status" value="1"/>
</dbReference>
<dbReference type="InterPro" id="IPR036388">
    <property type="entry name" value="WH-like_DNA-bd_sf"/>
</dbReference>
<protein>
    <submittedName>
        <fullName evidence="2">Divergent AAA domain protein</fullName>
    </submittedName>
</protein>
<dbReference type="Pfam" id="PF04326">
    <property type="entry name" value="SLFN_AlbA_2"/>
    <property type="match status" value="1"/>
</dbReference>
<dbReference type="AlphaFoldDB" id="Q12YL1"/>
<dbReference type="CDD" id="cd00090">
    <property type="entry name" value="HTH_ARSR"/>
    <property type="match status" value="1"/>
</dbReference>
<evidence type="ECO:0000313" key="2">
    <source>
        <dbReference type="EMBL" id="ABE51465.1"/>
    </source>
</evidence>
<accession>Q12YL1</accession>
<name>Q12YL1_METBU</name>
<dbReference type="GeneID" id="3998320"/>
<dbReference type="InterPro" id="IPR036390">
    <property type="entry name" value="WH_DNA-bd_sf"/>
</dbReference>
<evidence type="ECO:0000259" key="1">
    <source>
        <dbReference type="Pfam" id="PF04326"/>
    </source>
</evidence>